<name>A0A382V9C1_9ZZZZ</name>
<proteinExistence type="predicted"/>
<organism evidence="1">
    <name type="scientific">marine metagenome</name>
    <dbReference type="NCBI Taxonomy" id="408172"/>
    <lineage>
        <taxon>unclassified sequences</taxon>
        <taxon>metagenomes</taxon>
        <taxon>ecological metagenomes</taxon>
    </lineage>
</organism>
<dbReference type="Pfam" id="PF04219">
    <property type="entry name" value="DUF413"/>
    <property type="match status" value="1"/>
</dbReference>
<gene>
    <name evidence="1" type="ORF">METZ01_LOCUS395914</name>
</gene>
<reference evidence="1" key="1">
    <citation type="submission" date="2018-05" db="EMBL/GenBank/DDBJ databases">
        <authorList>
            <person name="Lanie J.A."/>
            <person name="Ng W.-L."/>
            <person name="Kazmierczak K.M."/>
            <person name="Andrzejewski T.M."/>
            <person name="Davidsen T.M."/>
            <person name="Wayne K.J."/>
            <person name="Tettelin H."/>
            <person name="Glass J.I."/>
            <person name="Rusch D."/>
            <person name="Podicherti R."/>
            <person name="Tsui H.-C.T."/>
            <person name="Winkler M.E."/>
        </authorList>
    </citation>
    <scope>NUCLEOTIDE SEQUENCE</scope>
</reference>
<accession>A0A382V9C1</accession>
<dbReference type="EMBL" id="UINC01150157">
    <property type="protein sequence ID" value="SVD43060.1"/>
    <property type="molecule type" value="Genomic_DNA"/>
</dbReference>
<dbReference type="AlphaFoldDB" id="A0A382V9C1"/>
<evidence type="ECO:0000313" key="1">
    <source>
        <dbReference type="EMBL" id="SVD43060.1"/>
    </source>
</evidence>
<sequence>MLTQMQQIFSVEGKSSVILTSEQEEHLKFIGKPLPGLTEIVGQIHKDHAYLLENYGAWMEALVRKEIRPLTKAQKRFIQVAHGNRIGSTRFEKAWINSKILKDRNRTDLIARENQLSARVSNVGSFSNSETIHNG</sequence>
<feature type="non-terminal residue" evidence="1">
    <location>
        <position position="135"/>
    </location>
</feature>
<protein>
    <submittedName>
        <fullName evidence="1">Uncharacterized protein</fullName>
    </submittedName>
</protein>
<dbReference type="InterPro" id="IPR007335">
    <property type="entry name" value="DUF413"/>
</dbReference>